<dbReference type="Proteomes" id="UP000324222">
    <property type="component" value="Unassembled WGS sequence"/>
</dbReference>
<evidence type="ECO:0000313" key="1">
    <source>
        <dbReference type="EMBL" id="MPD03673.1"/>
    </source>
</evidence>
<sequence length="14" mass="1437">MLEGEEATQAAVTS</sequence>
<proteinExistence type="predicted"/>
<protein>
    <submittedName>
        <fullName evidence="1">Uncharacterized protein</fullName>
    </submittedName>
</protein>
<reference evidence="1 2" key="1">
    <citation type="submission" date="2019-05" db="EMBL/GenBank/DDBJ databases">
        <title>Another draft genome of Portunus trituberculatus and its Hox gene families provides insights of decapod evolution.</title>
        <authorList>
            <person name="Jeong J.-H."/>
            <person name="Song I."/>
            <person name="Kim S."/>
            <person name="Choi T."/>
            <person name="Kim D."/>
            <person name="Ryu S."/>
            <person name="Kim W."/>
        </authorList>
    </citation>
    <scope>NUCLEOTIDE SEQUENCE [LARGE SCALE GENOMIC DNA]</scope>
    <source>
        <tissue evidence="1">Muscle</tissue>
    </source>
</reference>
<gene>
    <name evidence="1" type="ORF">E2C01_099320</name>
</gene>
<comment type="caution">
    <text evidence="1">The sequence shown here is derived from an EMBL/GenBank/DDBJ whole genome shotgun (WGS) entry which is preliminary data.</text>
</comment>
<dbReference type="EMBL" id="VSRR010137298">
    <property type="protein sequence ID" value="MPD03673.1"/>
    <property type="molecule type" value="Genomic_DNA"/>
</dbReference>
<accession>A0A5B7K570</accession>
<name>A0A5B7K570_PORTR</name>
<organism evidence="1 2">
    <name type="scientific">Portunus trituberculatus</name>
    <name type="common">Swimming crab</name>
    <name type="synonym">Neptunus trituberculatus</name>
    <dbReference type="NCBI Taxonomy" id="210409"/>
    <lineage>
        <taxon>Eukaryota</taxon>
        <taxon>Metazoa</taxon>
        <taxon>Ecdysozoa</taxon>
        <taxon>Arthropoda</taxon>
        <taxon>Crustacea</taxon>
        <taxon>Multicrustacea</taxon>
        <taxon>Malacostraca</taxon>
        <taxon>Eumalacostraca</taxon>
        <taxon>Eucarida</taxon>
        <taxon>Decapoda</taxon>
        <taxon>Pleocyemata</taxon>
        <taxon>Brachyura</taxon>
        <taxon>Eubrachyura</taxon>
        <taxon>Portunoidea</taxon>
        <taxon>Portunidae</taxon>
        <taxon>Portuninae</taxon>
        <taxon>Portunus</taxon>
    </lineage>
</organism>
<keyword evidence="2" id="KW-1185">Reference proteome</keyword>
<evidence type="ECO:0000313" key="2">
    <source>
        <dbReference type="Proteomes" id="UP000324222"/>
    </source>
</evidence>